<keyword evidence="4" id="KW-1185">Reference proteome</keyword>
<gene>
    <name evidence="3" type="ORF">Pla111_14810</name>
</gene>
<name>A0A5C5WCQ3_9BACT</name>
<evidence type="ECO:0000313" key="4">
    <source>
        <dbReference type="Proteomes" id="UP000318995"/>
    </source>
</evidence>
<sequence length="424" mass="44839" precursor="true">MIQWNRVKRCAAGLAVTALTVPVGAESLAYPEMLQPAGYSYCIPVPNPCPPQPCVPEGLMYPHSEPSAGVPTPADSASPSVAPTPLTNPAAPAPTASAPLADALDGPSPLGLGSLSQPSGGAGFSMASAVAAAPAPGYIDYAPIATRFRLRYDNAEGSDQPTRGEFLYPTGAGFVNTKGPAGVGSGGDPFAENIDLQELSAYLEVALTDRFSVFVDAPVRWVSNVDIDDDGLNDTVSGFSDLRTGFKYALLDCCGEYLTTQFLISTPTGDADRSVGTGNTSFDIGLLYSRQLSSSTFLFGEIRDWFTLDAPTTNDGANDIDLNANILRYGAGIGVDLLDNSTCCKTRKLTGIFEVVGWTVLDGFSTSLAGGQQVRDATGDTIVNGKYGLRYTSGDHTVYVGYGHNWTSDRWYADMIRAEWGYFF</sequence>
<feature type="compositionally biased region" description="Low complexity" evidence="1">
    <location>
        <begin position="83"/>
        <end position="114"/>
    </location>
</feature>
<dbReference type="AlphaFoldDB" id="A0A5C5WCQ3"/>
<protein>
    <submittedName>
        <fullName evidence="3">Uncharacterized protein</fullName>
    </submittedName>
</protein>
<reference evidence="3 4" key="1">
    <citation type="submission" date="2019-02" db="EMBL/GenBank/DDBJ databases">
        <title>Deep-cultivation of Planctomycetes and their phenomic and genomic characterization uncovers novel biology.</title>
        <authorList>
            <person name="Wiegand S."/>
            <person name="Jogler M."/>
            <person name="Boedeker C."/>
            <person name="Pinto D."/>
            <person name="Vollmers J."/>
            <person name="Rivas-Marin E."/>
            <person name="Kohn T."/>
            <person name="Peeters S.H."/>
            <person name="Heuer A."/>
            <person name="Rast P."/>
            <person name="Oberbeckmann S."/>
            <person name="Bunk B."/>
            <person name="Jeske O."/>
            <person name="Meyerdierks A."/>
            <person name="Storesund J.E."/>
            <person name="Kallscheuer N."/>
            <person name="Luecker S."/>
            <person name="Lage O.M."/>
            <person name="Pohl T."/>
            <person name="Merkel B.J."/>
            <person name="Hornburger P."/>
            <person name="Mueller R.-W."/>
            <person name="Bruemmer F."/>
            <person name="Labrenz M."/>
            <person name="Spormann A.M."/>
            <person name="Op Den Camp H."/>
            <person name="Overmann J."/>
            <person name="Amann R."/>
            <person name="Jetten M.S.M."/>
            <person name="Mascher T."/>
            <person name="Medema M.H."/>
            <person name="Devos D.P."/>
            <person name="Kaster A.-K."/>
            <person name="Ovreas L."/>
            <person name="Rohde M."/>
            <person name="Galperin M.Y."/>
            <person name="Jogler C."/>
        </authorList>
    </citation>
    <scope>NUCLEOTIDE SEQUENCE [LARGE SCALE GENOMIC DNA]</scope>
    <source>
        <strain evidence="3 4">Pla111</strain>
    </source>
</reference>
<evidence type="ECO:0000256" key="2">
    <source>
        <dbReference type="SAM" id="SignalP"/>
    </source>
</evidence>
<feature type="signal peptide" evidence="2">
    <location>
        <begin position="1"/>
        <end position="25"/>
    </location>
</feature>
<keyword evidence="2" id="KW-0732">Signal</keyword>
<feature type="chain" id="PRO_5023146466" evidence="2">
    <location>
        <begin position="26"/>
        <end position="424"/>
    </location>
</feature>
<proteinExistence type="predicted"/>
<dbReference type="RefSeq" id="WP_197524837.1">
    <property type="nucleotide sequence ID" value="NZ_SJPH01000002.1"/>
</dbReference>
<organism evidence="3 4">
    <name type="scientific">Botrimarina hoheduenensis</name>
    <dbReference type="NCBI Taxonomy" id="2528000"/>
    <lineage>
        <taxon>Bacteria</taxon>
        <taxon>Pseudomonadati</taxon>
        <taxon>Planctomycetota</taxon>
        <taxon>Planctomycetia</taxon>
        <taxon>Pirellulales</taxon>
        <taxon>Lacipirellulaceae</taxon>
        <taxon>Botrimarina</taxon>
    </lineage>
</organism>
<dbReference type="Proteomes" id="UP000318995">
    <property type="component" value="Unassembled WGS sequence"/>
</dbReference>
<dbReference type="EMBL" id="SJPH01000002">
    <property type="protein sequence ID" value="TWT47855.1"/>
    <property type="molecule type" value="Genomic_DNA"/>
</dbReference>
<accession>A0A5C5WCQ3</accession>
<comment type="caution">
    <text evidence="3">The sequence shown here is derived from an EMBL/GenBank/DDBJ whole genome shotgun (WGS) entry which is preliminary data.</text>
</comment>
<feature type="region of interest" description="Disordered" evidence="1">
    <location>
        <begin position="65"/>
        <end position="114"/>
    </location>
</feature>
<evidence type="ECO:0000313" key="3">
    <source>
        <dbReference type="EMBL" id="TWT47855.1"/>
    </source>
</evidence>
<evidence type="ECO:0000256" key="1">
    <source>
        <dbReference type="SAM" id="MobiDB-lite"/>
    </source>
</evidence>